<comment type="caution">
    <text evidence="2">The sequence shown here is derived from an EMBL/GenBank/DDBJ whole genome shotgun (WGS) entry which is preliminary data.</text>
</comment>
<evidence type="ECO:0000259" key="1">
    <source>
        <dbReference type="Pfam" id="PF05368"/>
    </source>
</evidence>
<reference evidence="3" key="1">
    <citation type="submission" date="2016-01" db="EMBL/GenBank/DDBJ databases">
        <authorList>
            <person name="Gamez R.M."/>
            <person name="Rodriguez F."/>
            <person name="Bernal J.F."/>
            <person name="Agarwala R."/>
            <person name="Landsman D."/>
            <person name="Marino-Ramirez L."/>
        </authorList>
    </citation>
    <scope>NUCLEOTIDE SEQUENCE [LARGE SCALE GENOMIC DNA]</scope>
    <source>
        <strain evidence="3">Ps006</strain>
    </source>
</reference>
<proteinExistence type="predicted"/>
<evidence type="ECO:0000313" key="3">
    <source>
        <dbReference type="Proteomes" id="UP000067111"/>
    </source>
</evidence>
<dbReference type="Proteomes" id="UP000067111">
    <property type="component" value="Unassembled WGS sequence"/>
</dbReference>
<dbReference type="PANTHER" id="PTHR43162:SF1">
    <property type="entry name" value="PRESTALK A DIFFERENTIATION PROTEIN A"/>
    <property type="match status" value="1"/>
</dbReference>
<dbReference type="Gene3D" id="3.90.25.10">
    <property type="entry name" value="UDP-galactose 4-epimerase, domain 1"/>
    <property type="match status" value="1"/>
</dbReference>
<dbReference type="InterPro" id="IPR036291">
    <property type="entry name" value="NAD(P)-bd_dom_sf"/>
</dbReference>
<name>A0A109FNH3_9PSED</name>
<dbReference type="SUPFAM" id="SSF51735">
    <property type="entry name" value="NAD(P)-binding Rossmann-fold domains"/>
    <property type="match status" value="1"/>
</dbReference>
<dbReference type="RefSeq" id="WP_060757214.1">
    <property type="nucleotide sequence ID" value="NZ_LRMR01000044.1"/>
</dbReference>
<dbReference type="InterPro" id="IPR008030">
    <property type="entry name" value="NmrA-like"/>
</dbReference>
<feature type="domain" description="NmrA-like" evidence="1">
    <location>
        <begin position="3"/>
        <end position="243"/>
    </location>
</feature>
<gene>
    <name evidence="2" type="ORF">AWV77_27040</name>
</gene>
<evidence type="ECO:0000313" key="2">
    <source>
        <dbReference type="EMBL" id="KWU47732.1"/>
    </source>
</evidence>
<dbReference type="PANTHER" id="PTHR43162">
    <property type="match status" value="1"/>
</dbReference>
<dbReference type="Pfam" id="PF05368">
    <property type="entry name" value="NmrA"/>
    <property type="match status" value="1"/>
</dbReference>
<accession>A0A109FNH3</accession>
<dbReference type="InterPro" id="IPR051604">
    <property type="entry name" value="Ergot_Alk_Oxidoreductase"/>
</dbReference>
<organism evidence="2 3">
    <name type="scientific">Pseudomonas palleroniana</name>
    <dbReference type="NCBI Taxonomy" id="191390"/>
    <lineage>
        <taxon>Bacteria</taxon>
        <taxon>Pseudomonadati</taxon>
        <taxon>Pseudomonadota</taxon>
        <taxon>Gammaproteobacteria</taxon>
        <taxon>Pseudomonadales</taxon>
        <taxon>Pseudomonadaceae</taxon>
        <taxon>Pseudomonas</taxon>
    </lineage>
</organism>
<protein>
    <submittedName>
        <fullName evidence="2">NmrA family transcriptional regulator</fullName>
    </submittedName>
</protein>
<dbReference type="AlphaFoldDB" id="A0A109FNH3"/>
<sequence>MYAVTGITGKVGGAVARTLLAAGQPVRAVVRSADKGVSWAARGCEVAVAEVDDPQAMAEAFAGVTGVFIMLPSNFDPSPGFPEPRRVVENIRQALACARPGKVVCLSTIGAQATQPNLLNQLHLLEEAVGSLELPVTFLRPGWFMGNASWDVEAAVAGRISSFLQPLDKPVPMVATADVGRVAAELLLEPSPRIVELEGPQRITPYQLAAEFARVLGKPVDVEAVPQATWHALFSGQGMRNPLPRIQMINGFNEGWIEFEGTPRQGTVELGTVLGEWVQRSGV</sequence>
<dbReference type="EMBL" id="LRMR01000044">
    <property type="protein sequence ID" value="KWU47732.1"/>
    <property type="molecule type" value="Genomic_DNA"/>
</dbReference>
<dbReference type="OrthoDB" id="9798669at2"/>
<dbReference type="Gene3D" id="3.40.50.720">
    <property type="entry name" value="NAD(P)-binding Rossmann-like Domain"/>
    <property type="match status" value="1"/>
</dbReference>